<reference evidence="2" key="1">
    <citation type="journal article" date="2014" name="PLoS ONE">
        <title>Conserved gene order and expanded inverted repeats characterize plastid genomes of Thalassiosirales.</title>
        <authorList>
            <person name="Sabir J.S."/>
            <person name="Yu M."/>
            <person name="Ashworth M.P."/>
            <person name="Baeshen N.A."/>
            <person name="Baeshen M.N."/>
            <person name="Bahieldin A."/>
            <person name="Theriot E.C."/>
            <person name="Jansen R.K."/>
        </authorList>
    </citation>
    <scope>NUCLEOTIDE SEQUENCE</scope>
</reference>
<protein>
    <submittedName>
        <fullName evidence="2">Uncharacterized protein</fullName>
    </submittedName>
</protein>
<sequence length="54" mass="6451">MLNNLFSFNCLYNFILIFSTVIKLHFYLKCINSTSLCKKIRILVIYLKQNSILF</sequence>
<dbReference type="AlphaFoldDB" id="A0A089X7U1"/>
<keyword evidence="1" id="KW-0812">Transmembrane</keyword>
<organism evidence="2">
    <name type="scientific">Rhizosolenia imbricata</name>
    <dbReference type="NCBI Taxonomy" id="216768"/>
    <lineage>
        <taxon>Eukaryota</taxon>
        <taxon>Sar</taxon>
        <taxon>Stramenopiles</taxon>
        <taxon>Ochrophyta</taxon>
        <taxon>Bacillariophyta</taxon>
        <taxon>Coscinodiscophyceae</taxon>
        <taxon>Rhizosoleniophycidae</taxon>
        <taxon>Rhizosoleniales</taxon>
        <taxon>Rhizosoleniaceae</taxon>
        <taxon>Rhizosolenia</taxon>
    </lineage>
</organism>
<name>A0A089X7U1_9STRA</name>
<evidence type="ECO:0000313" key="2">
    <source>
        <dbReference type="EMBL" id="AIR75764.1"/>
    </source>
</evidence>
<dbReference type="RefSeq" id="YP_009093091.1">
    <property type="nucleotide sequence ID" value="NC_025311.1"/>
</dbReference>
<gene>
    <name evidence="2" type="primary">ycf33</name>
</gene>
<dbReference type="GeneID" id="20833755"/>
<reference evidence="2" key="2">
    <citation type="submission" date="2014-06" db="EMBL/GenBank/DDBJ databases">
        <authorList>
            <person name="Sabir J.S.M."/>
            <person name="Yu M."/>
            <person name="Ashworth M.P."/>
            <person name="Baeshen N.A."/>
            <person name="Baeshen M.N."/>
            <person name="Bahieldin A."/>
            <person name="Theriot E.C."/>
            <person name="Jansen R.K."/>
        </authorList>
    </citation>
    <scope>NUCLEOTIDE SEQUENCE</scope>
</reference>
<proteinExistence type="predicted"/>
<keyword evidence="1" id="KW-1133">Transmembrane helix</keyword>
<accession>A0A089X7U1</accession>
<dbReference type="EMBL" id="KJ958482">
    <property type="protein sequence ID" value="AIR75764.1"/>
    <property type="molecule type" value="Genomic_DNA"/>
</dbReference>
<geneLocation type="chloroplast" evidence="2"/>
<keyword evidence="2" id="KW-0934">Plastid</keyword>
<keyword evidence="1" id="KW-0472">Membrane</keyword>
<keyword evidence="2" id="KW-0150">Chloroplast</keyword>
<feature type="transmembrane region" description="Helical" evidence="1">
    <location>
        <begin position="6"/>
        <end position="28"/>
    </location>
</feature>
<evidence type="ECO:0000256" key="1">
    <source>
        <dbReference type="SAM" id="Phobius"/>
    </source>
</evidence>